<dbReference type="InterPro" id="IPR039426">
    <property type="entry name" value="TonB-dep_rcpt-like"/>
</dbReference>
<evidence type="ECO:0000313" key="17">
    <source>
        <dbReference type="Proteomes" id="UP001139971"/>
    </source>
</evidence>
<dbReference type="InterPro" id="IPR037066">
    <property type="entry name" value="Plug_dom_sf"/>
</dbReference>
<comment type="subcellular location">
    <subcellularLocation>
        <location evidence="1 11">Cell outer membrane</location>
        <topology evidence="1 11">Multi-pass membrane protein</topology>
    </subcellularLocation>
</comment>
<dbReference type="RefSeq" id="WP_263545395.1">
    <property type="nucleotide sequence ID" value="NZ_JAOVZO020000017.1"/>
</dbReference>
<feature type="domain" description="TonB-dependent receptor plug" evidence="15">
    <location>
        <begin position="41"/>
        <end position="147"/>
    </location>
</feature>
<evidence type="ECO:0000256" key="2">
    <source>
        <dbReference type="ARBA" id="ARBA00022448"/>
    </source>
</evidence>
<sequence length="699" mass="74388">MSRRSATYAFALGFIALPASGEETTLPPVVVSTRLESVEAFDAPASVSVVDIADRAHADLAESLAQAPGVIARDRRNHAQDTQLSIRGFGARATFGVRGVRLYADGIPATMPDGQGQVSHLDLVAADRIEILRGPFSALYGNASGGVVQVFTADGAEPAQVRVQTAFGSDGERIHGARALGAIGPVGYHVAFAVADTDGWREHSASRRESANLKLRVPVGDDGTLDLVANGYRAPEAQDPLGLTRADARADPRRATPAALAFDTRKSTAQNQLGAVWRHALGGGHALRATAYAGRRTIEQFLAVPITAQASPTSAGGVVDLAGDYGGVDLRWSWHGELASRAVEIDAGIDADRQRQHRRGFENFVGSATGIRGALRRDEINDARSVDRYAQAWWAFAPRWSALVGARASDVRFASDDRYVTAANPDDGGRVDYAQTTPVAGLVFAPRDDVRVHASAGRGFETPTFNELGYRADGGSGLAFDLKPARSRNLELGAKWRGADGASLEAALFRADTDDELAVARNVGGRSSYRNVGRARRQGVEISASIPLSTAWRVDIAATRLDATFRDAFAVCTAAGCTTPTARVTPGTRLPGVARDQAWLRAAWRDGGWSAAMQASAVGRVTVDDRGTEAAPGYARVDVEAACDFAFGDGTLRAFARIDNVFDRGYVGSVIVNEGNARYYEPGAARTWLAGLRWTWDAR</sequence>
<dbReference type="SUPFAM" id="SSF56935">
    <property type="entry name" value="Porins"/>
    <property type="match status" value="1"/>
</dbReference>
<dbReference type="Pfam" id="PF00593">
    <property type="entry name" value="TonB_dep_Rec_b-barrel"/>
    <property type="match status" value="1"/>
</dbReference>
<evidence type="ECO:0000256" key="5">
    <source>
        <dbReference type="ARBA" id="ARBA00022692"/>
    </source>
</evidence>
<feature type="domain" description="TonB-dependent receptor-like beta-barrel" evidence="14">
    <location>
        <begin position="221"/>
        <end position="661"/>
    </location>
</feature>
<dbReference type="GO" id="GO:0006826">
    <property type="term" value="P:iron ion transport"/>
    <property type="evidence" value="ECO:0007669"/>
    <property type="project" value="UniProtKB-KW"/>
</dbReference>
<gene>
    <name evidence="16" type="ORF">OD750_011600</name>
</gene>
<dbReference type="Gene3D" id="2.40.170.20">
    <property type="entry name" value="TonB-dependent receptor, beta-barrel domain"/>
    <property type="match status" value="1"/>
</dbReference>
<evidence type="ECO:0000259" key="14">
    <source>
        <dbReference type="Pfam" id="PF00593"/>
    </source>
</evidence>
<dbReference type="PANTHER" id="PTHR32552:SF81">
    <property type="entry name" value="TONB-DEPENDENT OUTER MEMBRANE RECEPTOR"/>
    <property type="match status" value="1"/>
</dbReference>
<feature type="signal peptide" evidence="13">
    <location>
        <begin position="1"/>
        <end position="21"/>
    </location>
</feature>
<feature type="chain" id="PRO_5040750924" evidence="13">
    <location>
        <begin position="22"/>
        <end position="699"/>
    </location>
</feature>
<evidence type="ECO:0000256" key="10">
    <source>
        <dbReference type="ARBA" id="ARBA00023237"/>
    </source>
</evidence>
<evidence type="ECO:0000256" key="11">
    <source>
        <dbReference type="PROSITE-ProRule" id="PRU01360"/>
    </source>
</evidence>
<dbReference type="CDD" id="cd01347">
    <property type="entry name" value="ligand_gated_channel"/>
    <property type="match status" value="1"/>
</dbReference>
<reference evidence="16" key="1">
    <citation type="submission" date="2023-02" db="EMBL/GenBank/DDBJ databases">
        <title>Tahibacter soli sp. nov. isolated from soil.</title>
        <authorList>
            <person name="Baek J.H."/>
            <person name="Lee J.K."/>
            <person name="Choi D.G."/>
            <person name="Jeon C.O."/>
        </authorList>
    </citation>
    <scope>NUCLEOTIDE SEQUENCE</scope>
    <source>
        <strain evidence="16">BL</strain>
    </source>
</reference>
<proteinExistence type="inferred from homology"/>
<dbReference type="PROSITE" id="PS52016">
    <property type="entry name" value="TONB_DEPENDENT_REC_3"/>
    <property type="match status" value="1"/>
</dbReference>
<dbReference type="GO" id="GO:0009279">
    <property type="term" value="C:cell outer membrane"/>
    <property type="evidence" value="ECO:0007669"/>
    <property type="project" value="UniProtKB-SubCell"/>
</dbReference>
<organism evidence="16 17">
    <name type="scientific">Tahibacter soli</name>
    <dbReference type="NCBI Taxonomy" id="2983605"/>
    <lineage>
        <taxon>Bacteria</taxon>
        <taxon>Pseudomonadati</taxon>
        <taxon>Pseudomonadota</taxon>
        <taxon>Gammaproteobacteria</taxon>
        <taxon>Lysobacterales</taxon>
        <taxon>Rhodanobacteraceae</taxon>
        <taxon>Tahibacter</taxon>
    </lineage>
</organism>
<dbReference type="PANTHER" id="PTHR32552">
    <property type="entry name" value="FERRICHROME IRON RECEPTOR-RELATED"/>
    <property type="match status" value="1"/>
</dbReference>
<evidence type="ECO:0000256" key="3">
    <source>
        <dbReference type="ARBA" id="ARBA00022452"/>
    </source>
</evidence>
<accession>A0A9X4BJE9</accession>
<keyword evidence="6" id="KW-0408">Iron</keyword>
<dbReference type="Proteomes" id="UP001139971">
    <property type="component" value="Unassembled WGS sequence"/>
</dbReference>
<evidence type="ECO:0000256" key="1">
    <source>
        <dbReference type="ARBA" id="ARBA00004571"/>
    </source>
</evidence>
<evidence type="ECO:0000256" key="6">
    <source>
        <dbReference type="ARBA" id="ARBA00023004"/>
    </source>
</evidence>
<keyword evidence="16" id="KW-0675">Receptor</keyword>
<dbReference type="AlphaFoldDB" id="A0A9X4BJE9"/>
<evidence type="ECO:0000256" key="9">
    <source>
        <dbReference type="ARBA" id="ARBA00023136"/>
    </source>
</evidence>
<dbReference type="EMBL" id="JAOVZO020000017">
    <property type="protein sequence ID" value="MDC8013182.1"/>
    <property type="molecule type" value="Genomic_DNA"/>
</dbReference>
<evidence type="ECO:0000256" key="4">
    <source>
        <dbReference type="ARBA" id="ARBA00022496"/>
    </source>
</evidence>
<name>A0A9X4BJE9_9GAMM</name>
<keyword evidence="7" id="KW-0406">Ion transport</keyword>
<evidence type="ECO:0000256" key="7">
    <source>
        <dbReference type="ARBA" id="ARBA00023065"/>
    </source>
</evidence>
<evidence type="ECO:0000256" key="13">
    <source>
        <dbReference type="SAM" id="SignalP"/>
    </source>
</evidence>
<protein>
    <submittedName>
        <fullName evidence="16">TonB-dependent receptor</fullName>
    </submittedName>
</protein>
<dbReference type="InterPro" id="IPR012910">
    <property type="entry name" value="Plug_dom"/>
</dbReference>
<comment type="similarity">
    <text evidence="11 12">Belongs to the TonB-dependent receptor family.</text>
</comment>
<dbReference type="Pfam" id="PF07715">
    <property type="entry name" value="Plug"/>
    <property type="match status" value="1"/>
</dbReference>
<dbReference type="InterPro" id="IPR036942">
    <property type="entry name" value="Beta-barrel_TonB_sf"/>
</dbReference>
<keyword evidence="10 11" id="KW-0998">Cell outer membrane</keyword>
<comment type="caution">
    <text evidence="16">The sequence shown here is derived from an EMBL/GenBank/DDBJ whole genome shotgun (WGS) entry which is preliminary data.</text>
</comment>
<dbReference type="InterPro" id="IPR000531">
    <property type="entry name" value="Beta-barrel_TonB"/>
</dbReference>
<evidence type="ECO:0000259" key="15">
    <source>
        <dbReference type="Pfam" id="PF07715"/>
    </source>
</evidence>
<evidence type="ECO:0000256" key="12">
    <source>
        <dbReference type="RuleBase" id="RU003357"/>
    </source>
</evidence>
<keyword evidence="3 11" id="KW-1134">Transmembrane beta strand</keyword>
<keyword evidence="13" id="KW-0732">Signal</keyword>
<keyword evidence="8 12" id="KW-0798">TonB box</keyword>
<keyword evidence="4" id="KW-0410">Iron transport</keyword>
<keyword evidence="17" id="KW-1185">Reference proteome</keyword>
<evidence type="ECO:0000313" key="16">
    <source>
        <dbReference type="EMBL" id="MDC8013182.1"/>
    </source>
</evidence>
<keyword evidence="5 11" id="KW-0812">Transmembrane</keyword>
<keyword evidence="2 11" id="KW-0813">Transport</keyword>
<evidence type="ECO:0000256" key="8">
    <source>
        <dbReference type="ARBA" id="ARBA00023077"/>
    </source>
</evidence>
<keyword evidence="9 11" id="KW-0472">Membrane</keyword>
<dbReference type="Gene3D" id="2.170.130.10">
    <property type="entry name" value="TonB-dependent receptor, plug domain"/>
    <property type="match status" value="1"/>
</dbReference>